<keyword evidence="5" id="KW-0677">Repeat</keyword>
<comment type="similarity">
    <text evidence="2">Belongs to the WD repeat SEC13 family.</text>
</comment>
<keyword evidence="6" id="KW-0653">Protein transport</keyword>
<dbReference type="Pfam" id="PF00400">
    <property type="entry name" value="WD40"/>
    <property type="match status" value="1"/>
</dbReference>
<dbReference type="InterPro" id="IPR001680">
    <property type="entry name" value="WD40_rpt"/>
</dbReference>
<keyword evidence="7" id="KW-0539">Nucleus</keyword>
<dbReference type="InterPro" id="IPR036322">
    <property type="entry name" value="WD40_repeat_dom_sf"/>
</dbReference>
<evidence type="ECO:0000313" key="12">
    <source>
        <dbReference type="Proteomes" id="UP001558713"/>
    </source>
</evidence>
<proteinExistence type="inferred from homology"/>
<feature type="domain" description="Transcription factor TFIIB cyclin-like" evidence="10">
    <location>
        <begin position="423"/>
        <end position="489"/>
    </location>
</feature>
<dbReference type="PANTHER" id="PTHR11024:SF3">
    <property type="entry name" value="NUCLEOPORIN SEH1"/>
    <property type="match status" value="1"/>
</dbReference>
<dbReference type="InterPro" id="IPR013150">
    <property type="entry name" value="TFIIB_cyclin"/>
</dbReference>
<dbReference type="InterPro" id="IPR037363">
    <property type="entry name" value="Sec13/Seh1_fam"/>
</dbReference>
<accession>A0ABD1BB51</accession>
<evidence type="ECO:0000259" key="10">
    <source>
        <dbReference type="Pfam" id="PF00382"/>
    </source>
</evidence>
<feature type="compositionally biased region" description="Basic residues" evidence="9">
    <location>
        <begin position="676"/>
        <end position="689"/>
    </location>
</feature>
<evidence type="ECO:0000313" key="11">
    <source>
        <dbReference type="EMBL" id="KAL1209140.1"/>
    </source>
</evidence>
<gene>
    <name evidence="11" type="ORF">V5N11_028693</name>
</gene>
<dbReference type="SUPFAM" id="SSF50978">
    <property type="entry name" value="WD40 repeat-like"/>
    <property type="match status" value="1"/>
</dbReference>
<comment type="caution">
    <text evidence="11">The sequence shown here is derived from an EMBL/GenBank/DDBJ whole genome shotgun (WGS) entry which is preliminary data.</text>
</comment>
<evidence type="ECO:0000256" key="1">
    <source>
        <dbReference type="ARBA" id="ARBA00004259"/>
    </source>
</evidence>
<evidence type="ECO:0000256" key="7">
    <source>
        <dbReference type="ARBA" id="ARBA00023242"/>
    </source>
</evidence>
<dbReference type="PROSITE" id="PS50294">
    <property type="entry name" value="WD_REPEATS_REGION"/>
    <property type="match status" value="1"/>
</dbReference>
<evidence type="ECO:0000256" key="9">
    <source>
        <dbReference type="SAM" id="MobiDB-lite"/>
    </source>
</evidence>
<feature type="compositionally biased region" description="Basic and acidic residues" evidence="9">
    <location>
        <begin position="664"/>
        <end position="675"/>
    </location>
</feature>
<dbReference type="GO" id="GO:0015031">
    <property type="term" value="P:protein transport"/>
    <property type="evidence" value="ECO:0007669"/>
    <property type="project" value="UniProtKB-KW"/>
</dbReference>
<dbReference type="InterPro" id="IPR036915">
    <property type="entry name" value="Cyclin-like_sf"/>
</dbReference>
<sequence>MAKSMATLDSGTTCSTRNYNGHRFAAGSVDGSLSVYDSSASSSATFTCTSKVRVSESTIVKIVWLPSEYGDAVACICKDGSLSIWAEVSAETHALEWKLCKSIKNKYSLVLDVQFRVSRKSLKMVAAYSDGYLRVFELLNPLELKNWQLQAEFQNVIDSVSSLGKPSSLSASVSWNPMKGEEHEPSFVLAFNSDSPHLNSAKIWEFDEAHNRWLAVAELALPEDKGDPVYALSWSPNIGRPYEVIAVATHKGIGTWHVGLAPDLEGRLPVKKVSSLSGHQGEVWQMEWDMSGMTLATTGSDGMVKLWQSNLNGEWQEQATLESENNDVLLSNCDDAFIMSPDPAEPKFTEEKLLDISTTTGAHESENNDARNVPDVLFSDWDVDGVLMKLIDCILPHIDYSVRDEFIKLRDTLGIVADKGGVDVIDKADGYLSLAEKKNFSQGLRMELVHVSCLYLACRDIHLPVLLIDFASHFGVDMYELGSVYLKLLEVLTLPEYRNYERYLDPSVFLIHFSRCLLNGIDDEAVLKIARDSIASRDWTQTGKNLSDICGEALHTAAISRGYELSDTHMEMFSNSQKETYVIQKLTELDEAVLNKVDEGQVTGAPLSTSTMEIWFLLREATRRAKEAESLIESGNTELDQSFESAQHEIKMAIASLHKASCHIRQEKSHPDRGTVRRKRDTKRKRRALIRPVDCHNHMVTPVSVPVARRRSSRLLHLSPG</sequence>
<dbReference type="PANTHER" id="PTHR11024">
    <property type="entry name" value="NUCLEAR PORE COMPLEX PROTEIN SEC13 / SEH1 FAMILY MEMBER"/>
    <property type="match status" value="1"/>
</dbReference>
<feature type="repeat" description="WD" evidence="8">
    <location>
        <begin position="276"/>
        <end position="308"/>
    </location>
</feature>
<keyword evidence="4 8" id="KW-0853">WD repeat</keyword>
<dbReference type="AlphaFoldDB" id="A0ABD1BB51"/>
<dbReference type="SUPFAM" id="SSF47954">
    <property type="entry name" value="Cyclin-like"/>
    <property type="match status" value="1"/>
</dbReference>
<dbReference type="Gene3D" id="1.10.472.10">
    <property type="entry name" value="Cyclin-like"/>
    <property type="match status" value="1"/>
</dbReference>
<dbReference type="Gene3D" id="2.130.10.10">
    <property type="entry name" value="YVTN repeat-like/Quinoprotein amine dehydrogenase"/>
    <property type="match status" value="1"/>
</dbReference>
<dbReference type="PROSITE" id="PS50082">
    <property type="entry name" value="WD_REPEATS_2"/>
    <property type="match status" value="1"/>
</dbReference>
<comment type="subcellular location">
    <subcellularLocation>
        <location evidence="1">Nucleus envelope</location>
    </subcellularLocation>
</comment>
<evidence type="ECO:0000256" key="8">
    <source>
        <dbReference type="PROSITE-ProRule" id="PRU00221"/>
    </source>
</evidence>
<keyword evidence="12" id="KW-1185">Reference proteome</keyword>
<name>A0ABD1BB51_CARAN</name>
<dbReference type="SMART" id="SM00320">
    <property type="entry name" value="WD40"/>
    <property type="match status" value="4"/>
</dbReference>
<protein>
    <submittedName>
        <fullName evidence="11">Protein SEH1</fullName>
    </submittedName>
</protein>
<organism evidence="11 12">
    <name type="scientific">Cardamine amara subsp. amara</name>
    <dbReference type="NCBI Taxonomy" id="228776"/>
    <lineage>
        <taxon>Eukaryota</taxon>
        <taxon>Viridiplantae</taxon>
        <taxon>Streptophyta</taxon>
        <taxon>Embryophyta</taxon>
        <taxon>Tracheophyta</taxon>
        <taxon>Spermatophyta</taxon>
        <taxon>Magnoliopsida</taxon>
        <taxon>eudicotyledons</taxon>
        <taxon>Gunneridae</taxon>
        <taxon>Pentapetalae</taxon>
        <taxon>rosids</taxon>
        <taxon>malvids</taxon>
        <taxon>Brassicales</taxon>
        <taxon>Brassicaceae</taxon>
        <taxon>Cardamineae</taxon>
        <taxon>Cardamine</taxon>
    </lineage>
</organism>
<feature type="region of interest" description="Disordered" evidence="9">
    <location>
        <begin position="664"/>
        <end position="689"/>
    </location>
</feature>
<dbReference type="InterPro" id="IPR015943">
    <property type="entry name" value="WD40/YVTN_repeat-like_dom_sf"/>
</dbReference>
<evidence type="ECO:0000256" key="6">
    <source>
        <dbReference type="ARBA" id="ARBA00022927"/>
    </source>
</evidence>
<dbReference type="EMBL" id="JBANAX010000427">
    <property type="protein sequence ID" value="KAL1209140.1"/>
    <property type="molecule type" value="Genomic_DNA"/>
</dbReference>
<dbReference type="Pfam" id="PF00382">
    <property type="entry name" value="TFIIB"/>
    <property type="match status" value="1"/>
</dbReference>
<evidence type="ECO:0000256" key="2">
    <source>
        <dbReference type="ARBA" id="ARBA00010102"/>
    </source>
</evidence>
<keyword evidence="3" id="KW-0813">Transport</keyword>
<reference evidence="11 12" key="1">
    <citation type="submission" date="2024-04" db="EMBL/GenBank/DDBJ databases">
        <title>Genome assembly C_amara_ONT_v2.</title>
        <authorList>
            <person name="Yant L."/>
            <person name="Moore C."/>
            <person name="Slenker M."/>
        </authorList>
    </citation>
    <scope>NUCLEOTIDE SEQUENCE [LARGE SCALE GENOMIC DNA]</scope>
    <source>
        <tissue evidence="11">Leaf</tissue>
    </source>
</reference>
<evidence type="ECO:0000256" key="5">
    <source>
        <dbReference type="ARBA" id="ARBA00022737"/>
    </source>
</evidence>
<evidence type="ECO:0000256" key="4">
    <source>
        <dbReference type="ARBA" id="ARBA00022574"/>
    </source>
</evidence>
<dbReference type="GO" id="GO:0005635">
    <property type="term" value="C:nuclear envelope"/>
    <property type="evidence" value="ECO:0007669"/>
    <property type="project" value="UniProtKB-SubCell"/>
</dbReference>
<dbReference type="Proteomes" id="UP001558713">
    <property type="component" value="Unassembled WGS sequence"/>
</dbReference>
<evidence type="ECO:0000256" key="3">
    <source>
        <dbReference type="ARBA" id="ARBA00022448"/>
    </source>
</evidence>